<keyword evidence="10 13" id="KW-0233">DNA recombination</keyword>
<keyword evidence="9 13" id="KW-0238">DNA-binding</keyword>
<feature type="binding site" evidence="13">
    <location>
        <position position="68"/>
    </location>
    <ligand>
        <name>Mg(2+)</name>
        <dbReference type="ChEBI" id="CHEBI:18420"/>
        <label>2</label>
    </ligand>
</feature>
<evidence type="ECO:0000313" key="15">
    <source>
        <dbReference type="EMBL" id="OEG71207.1"/>
    </source>
</evidence>
<comment type="function">
    <text evidence="13">The RuvA-RuvB-RuvC complex processes Holliday junction (HJ) DNA during genetic recombination and DNA repair. Endonuclease that resolves HJ intermediates. Cleaves cruciform DNA by making single-stranded nicks across the HJ at symmetrical positions within the homologous arms, yielding a 5'-phosphate and a 3'-hydroxyl group; requires a central core of homology in the junction. The consensus cleavage sequence is 5'-(A/T)TT(C/G)-3'. Cleavage occurs on the 3'-side of the TT dinucleotide at the point of strand exchange. HJ branch migration catalyzed by RuvA-RuvB allows RuvC to scan DNA until it finds its consensus sequence, where it cleaves and resolves the cruciform DNA.</text>
</comment>
<dbReference type="GO" id="GO:0006281">
    <property type="term" value="P:DNA repair"/>
    <property type="evidence" value="ECO:0007669"/>
    <property type="project" value="UniProtKB-UniRule"/>
</dbReference>
<dbReference type="HAMAP" id="MF_00034">
    <property type="entry name" value="RuvC"/>
    <property type="match status" value="1"/>
</dbReference>
<comment type="subunit">
    <text evidence="13">Homodimer which binds Holliday junction (HJ) DNA. The HJ becomes 2-fold symmetrical on binding to RuvC with unstacked arms; it has a different conformation from HJ DNA in complex with RuvA. In the full resolvosome a probable DNA-RuvA(4)-RuvB(12)-RuvC(2) complex forms which resolves the HJ.</text>
</comment>
<keyword evidence="4 13" id="KW-0479">Metal-binding</keyword>
<evidence type="ECO:0000256" key="2">
    <source>
        <dbReference type="ARBA" id="ARBA00022490"/>
    </source>
</evidence>
<dbReference type="FunFam" id="3.30.420.10:FF:000002">
    <property type="entry name" value="Crossover junction endodeoxyribonuclease RuvC"/>
    <property type="match status" value="1"/>
</dbReference>
<dbReference type="InterPro" id="IPR036397">
    <property type="entry name" value="RNaseH_sf"/>
</dbReference>
<dbReference type="GO" id="GO:0005737">
    <property type="term" value="C:cytoplasm"/>
    <property type="evidence" value="ECO:0007669"/>
    <property type="project" value="UniProtKB-SubCell"/>
</dbReference>
<keyword evidence="11 13" id="KW-0234">DNA repair</keyword>
<dbReference type="InterPro" id="IPR020563">
    <property type="entry name" value="X-over_junc_endoDNase_Mg_BS"/>
</dbReference>
<dbReference type="GO" id="GO:0048476">
    <property type="term" value="C:Holliday junction resolvase complex"/>
    <property type="evidence" value="ECO:0007669"/>
    <property type="project" value="UniProtKB-UniRule"/>
</dbReference>
<evidence type="ECO:0000256" key="13">
    <source>
        <dbReference type="HAMAP-Rule" id="MF_00034"/>
    </source>
</evidence>
<keyword evidence="16" id="KW-1185">Reference proteome</keyword>
<dbReference type="PRINTS" id="PR00696">
    <property type="entry name" value="RSOLVASERUVC"/>
</dbReference>
<evidence type="ECO:0000256" key="6">
    <source>
        <dbReference type="ARBA" id="ARBA00022763"/>
    </source>
</evidence>
<dbReference type="NCBIfam" id="NF000711">
    <property type="entry name" value="PRK00039.2-1"/>
    <property type="match status" value="1"/>
</dbReference>
<dbReference type="PROSITE" id="PS01321">
    <property type="entry name" value="RUVC"/>
    <property type="match status" value="1"/>
</dbReference>
<feature type="active site" evidence="13">
    <location>
        <position position="68"/>
    </location>
</feature>
<evidence type="ECO:0000256" key="9">
    <source>
        <dbReference type="ARBA" id="ARBA00023125"/>
    </source>
</evidence>
<feature type="binding site" evidence="13">
    <location>
        <position position="7"/>
    </location>
    <ligand>
        <name>Mg(2+)</name>
        <dbReference type="ChEBI" id="CHEBI:18420"/>
        <label>1</label>
    </ligand>
</feature>
<accession>A0A1E5IL37</accession>
<evidence type="ECO:0000256" key="5">
    <source>
        <dbReference type="ARBA" id="ARBA00022759"/>
    </source>
</evidence>
<comment type="similarity">
    <text evidence="1 13">Belongs to the RuvC family.</text>
</comment>
<evidence type="ECO:0000256" key="14">
    <source>
        <dbReference type="NCBIfam" id="TIGR00228"/>
    </source>
</evidence>
<dbReference type="CDD" id="cd16962">
    <property type="entry name" value="RuvC"/>
    <property type="match status" value="1"/>
</dbReference>
<comment type="caution">
    <text evidence="15">The sequence shown here is derived from an EMBL/GenBank/DDBJ whole genome shotgun (WGS) entry which is preliminary data.</text>
</comment>
<feature type="binding site" evidence="13">
    <location>
        <position position="141"/>
    </location>
    <ligand>
        <name>Mg(2+)</name>
        <dbReference type="ChEBI" id="CHEBI:18420"/>
        <label>1</label>
    </ligand>
</feature>
<evidence type="ECO:0000256" key="3">
    <source>
        <dbReference type="ARBA" id="ARBA00022722"/>
    </source>
</evidence>
<dbReference type="GO" id="GO:0003677">
    <property type="term" value="F:DNA binding"/>
    <property type="evidence" value="ECO:0007669"/>
    <property type="project" value="UniProtKB-KW"/>
</dbReference>
<evidence type="ECO:0000256" key="11">
    <source>
        <dbReference type="ARBA" id="ARBA00023204"/>
    </source>
</evidence>
<comment type="cofactor">
    <cofactor evidence="13">
        <name>Mg(2+)</name>
        <dbReference type="ChEBI" id="CHEBI:18420"/>
    </cofactor>
    <text evidence="13">Binds 2 Mg(2+) ion per subunit.</text>
</comment>
<dbReference type="EMBL" id="LNVX01000227">
    <property type="protein sequence ID" value="OEG71207.1"/>
    <property type="molecule type" value="Genomic_DNA"/>
</dbReference>
<keyword evidence="2 13" id="KW-0963">Cytoplasm</keyword>
<gene>
    <name evidence="13" type="primary">ruvC</name>
    <name evidence="15" type="ORF">ATZ36_15495</name>
</gene>
<dbReference type="AlphaFoldDB" id="A0A1E5IL37"/>
<keyword evidence="5 13" id="KW-0255">Endonuclease</keyword>
<dbReference type="GO" id="GO:0000287">
    <property type="term" value="F:magnesium ion binding"/>
    <property type="evidence" value="ECO:0007669"/>
    <property type="project" value="UniProtKB-UniRule"/>
</dbReference>
<comment type="catalytic activity">
    <reaction evidence="12 13">
        <text>Endonucleolytic cleavage at a junction such as a reciprocal single-stranded crossover between two homologous DNA duplexes (Holliday junction).</text>
        <dbReference type="EC" id="3.1.21.10"/>
    </reaction>
</comment>
<evidence type="ECO:0000256" key="7">
    <source>
        <dbReference type="ARBA" id="ARBA00022801"/>
    </source>
</evidence>
<evidence type="ECO:0000256" key="12">
    <source>
        <dbReference type="ARBA" id="ARBA00029354"/>
    </source>
</evidence>
<dbReference type="Pfam" id="PF02075">
    <property type="entry name" value="RuvC"/>
    <property type="match status" value="1"/>
</dbReference>
<feature type="active site" evidence="13">
    <location>
        <position position="141"/>
    </location>
</feature>
<comment type="subcellular location">
    <subcellularLocation>
        <location evidence="13">Cytoplasm</location>
    </subcellularLocation>
</comment>
<evidence type="ECO:0000256" key="8">
    <source>
        <dbReference type="ARBA" id="ARBA00022842"/>
    </source>
</evidence>
<organism evidence="15 16">
    <name type="scientific">Endomicrobium trichonymphae</name>
    <dbReference type="NCBI Taxonomy" id="1408204"/>
    <lineage>
        <taxon>Bacteria</taxon>
        <taxon>Pseudomonadati</taxon>
        <taxon>Elusimicrobiota</taxon>
        <taxon>Endomicrobiia</taxon>
        <taxon>Endomicrobiales</taxon>
        <taxon>Endomicrobiaceae</taxon>
        <taxon>Candidatus Endomicrobiellum</taxon>
    </lineage>
</organism>
<evidence type="ECO:0000256" key="1">
    <source>
        <dbReference type="ARBA" id="ARBA00009518"/>
    </source>
</evidence>
<sequence length="171" mass="18830">MIILGIDPGLSLTGWGVVEAFSRDKINPLQYDCIKTMPSIPLIQRLQTINTELQSVIDKYKPEVAAIEELFFLKVTKSIAAVGQTRGAIILTASLNKIPLFEYNPKSVKTALTGYGSADKYQMQHIVKTFLRLKEIPKPDDAADALAIAVCHVSTINWNAKNNNNDASCHS</sequence>
<dbReference type="Proteomes" id="UP000095237">
    <property type="component" value="Unassembled WGS sequence"/>
</dbReference>
<feature type="active site" evidence="13">
    <location>
        <position position="7"/>
    </location>
</feature>
<protein>
    <recommendedName>
        <fullName evidence="13 14">Crossover junction endodeoxyribonuclease RuvC</fullName>
        <ecNumber evidence="13 14">3.1.21.10</ecNumber>
    </recommendedName>
    <alternativeName>
        <fullName evidence="13">Holliday junction nuclease RuvC</fullName>
    </alternativeName>
    <alternativeName>
        <fullName evidence="13">Holliday junction resolvase RuvC</fullName>
    </alternativeName>
</protein>
<dbReference type="InterPro" id="IPR012337">
    <property type="entry name" value="RNaseH-like_sf"/>
</dbReference>
<dbReference type="Gene3D" id="3.30.420.10">
    <property type="entry name" value="Ribonuclease H-like superfamily/Ribonuclease H"/>
    <property type="match status" value="1"/>
</dbReference>
<dbReference type="GO" id="GO:0006310">
    <property type="term" value="P:DNA recombination"/>
    <property type="evidence" value="ECO:0007669"/>
    <property type="project" value="UniProtKB-UniRule"/>
</dbReference>
<dbReference type="PANTHER" id="PTHR30194:SF3">
    <property type="entry name" value="CROSSOVER JUNCTION ENDODEOXYRIBONUCLEASE RUVC"/>
    <property type="match status" value="1"/>
</dbReference>
<dbReference type="NCBIfam" id="TIGR00228">
    <property type="entry name" value="ruvC"/>
    <property type="match status" value="1"/>
</dbReference>
<keyword evidence="8 13" id="KW-0460">Magnesium</keyword>
<dbReference type="SUPFAM" id="SSF53098">
    <property type="entry name" value="Ribonuclease H-like"/>
    <property type="match status" value="1"/>
</dbReference>
<reference evidence="15 16" key="1">
    <citation type="submission" date="2015-11" db="EMBL/GenBank/DDBJ databases">
        <title>Evidence for parallel genomic evolution in an endosymbiosis of termite gut flagellates.</title>
        <authorList>
            <person name="Zheng H."/>
        </authorList>
    </citation>
    <scope>NUCLEOTIDE SEQUENCE [LARGE SCALE GENOMIC DNA]</scope>
    <source>
        <strain evidence="15 16">CET450</strain>
    </source>
</reference>
<evidence type="ECO:0000256" key="4">
    <source>
        <dbReference type="ARBA" id="ARBA00022723"/>
    </source>
</evidence>
<dbReference type="GO" id="GO:0008821">
    <property type="term" value="F:crossover junction DNA endonuclease activity"/>
    <property type="evidence" value="ECO:0007669"/>
    <property type="project" value="UniProtKB-UniRule"/>
</dbReference>
<proteinExistence type="inferred from homology"/>
<keyword evidence="7 13" id="KW-0378">Hydrolase</keyword>
<name>A0A1E5IL37_ENDTX</name>
<keyword evidence="3 13" id="KW-0540">Nuclease</keyword>
<evidence type="ECO:0000313" key="16">
    <source>
        <dbReference type="Proteomes" id="UP000095237"/>
    </source>
</evidence>
<dbReference type="InterPro" id="IPR002176">
    <property type="entry name" value="X-over_junc_endoDNase_RuvC"/>
</dbReference>
<evidence type="ECO:0000256" key="10">
    <source>
        <dbReference type="ARBA" id="ARBA00023172"/>
    </source>
</evidence>
<dbReference type="EC" id="3.1.21.10" evidence="13 14"/>
<keyword evidence="6 13" id="KW-0227">DNA damage</keyword>
<dbReference type="PANTHER" id="PTHR30194">
    <property type="entry name" value="CROSSOVER JUNCTION ENDODEOXYRIBONUCLEASE RUVC"/>
    <property type="match status" value="1"/>
</dbReference>